<protein>
    <submittedName>
        <fullName evidence="1">Dot/Icm T4SS effector RavP</fullName>
    </submittedName>
</protein>
<dbReference type="EMBL" id="DACWHX010000015">
    <property type="protein sequence ID" value="HAU1880989.1"/>
    <property type="molecule type" value="Genomic_DNA"/>
</dbReference>
<evidence type="ECO:0000313" key="1">
    <source>
        <dbReference type="EMBL" id="HAU1880989.1"/>
    </source>
</evidence>
<reference evidence="1" key="2">
    <citation type="submission" date="2019-10" db="EMBL/GenBank/DDBJ databases">
        <authorList>
            <consortium name="NCBI Pathogen Detection Project"/>
        </authorList>
    </citation>
    <scope>NUCLEOTIDE SEQUENCE</scope>
    <source>
        <strain evidence="1">AZ00058701</strain>
    </source>
</reference>
<sequence length="318" mass="36155">MALIYQGYAQQKKYWPASNTLEKIEKKIKLSTHKPILILEKVMYTKRDNHLLINKEEEQEENQKTVFVPQTNSLALPETQSYFCTAEQCSLNNPYAPAQGYTRPDSLHFKTTPINSEIYEQVFKVSEETVKTETQFANRAPGHLEKEENRSGDWSGFIPDELYQMMMEAAKQGIFVSFLLTLTDEIINDYLKNHHYSQQQINWISQGIRALTLIAIGTSPGIALGLPISTLLLIEQLGFDKTNVNYLTTSSVVAWGLLSSPFNLLNTSLVMASSIGASVLTSKITQSSYQLVRNRFFSSKPEKEELEQENILQKTIQQ</sequence>
<name>A0AAN5T1H2_LEGPN</name>
<dbReference type="RefSeq" id="WP_010946886.1">
    <property type="nucleotide sequence ID" value="NZ_CCZO01000019.1"/>
</dbReference>
<dbReference type="GeneID" id="57035141"/>
<proteinExistence type="predicted"/>
<organism evidence="1 2">
    <name type="scientific">Legionella pneumophila</name>
    <dbReference type="NCBI Taxonomy" id="446"/>
    <lineage>
        <taxon>Bacteria</taxon>
        <taxon>Pseudomonadati</taxon>
        <taxon>Pseudomonadota</taxon>
        <taxon>Gammaproteobacteria</taxon>
        <taxon>Legionellales</taxon>
        <taxon>Legionellaceae</taxon>
        <taxon>Legionella</taxon>
    </lineage>
</organism>
<evidence type="ECO:0000313" key="2">
    <source>
        <dbReference type="Proteomes" id="UP000866496"/>
    </source>
</evidence>
<gene>
    <name evidence="1" type="primary">ravP</name>
    <name evidence="1" type="ORF">JBJ86_12150</name>
</gene>
<dbReference type="Proteomes" id="UP000866496">
    <property type="component" value="Unassembled WGS sequence"/>
</dbReference>
<accession>A0AAN5T1H2</accession>
<dbReference type="AlphaFoldDB" id="A0AAN5T1H2"/>
<comment type="caution">
    <text evidence="1">The sequence shown here is derived from an EMBL/GenBank/DDBJ whole genome shotgun (WGS) entry which is preliminary data.</text>
</comment>
<reference evidence="1" key="1">
    <citation type="journal article" date="2018" name="Genome Biol.">
        <title>SKESA: strategic k-mer extension for scrupulous assemblies.</title>
        <authorList>
            <person name="Souvorov A."/>
            <person name="Agarwala R."/>
            <person name="Lipman D.J."/>
        </authorList>
    </citation>
    <scope>NUCLEOTIDE SEQUENCE</scope>
    <source>
        <strain evidence="1">AZ00058701</strain>
    </source>
</reference>